<dbReference type="Gene3D" id="1.10.238.10">
    <property type="entry name" value="EF-hand"/>
    <property type="match status" value="3"/>
</dbReference>
<dbReference type="InterPro" id="IPR051488">
    <property type="entry name" value="WD_repeat_striatin"/>
</dbReference>
<feature type="region of interest" description="Disordered" evidence="4">
    <location>
        <begin position="1129"/>
        <end position="1204"/>
    </location>
</feature>
<feature type="region of interest" description="Disordered" evidence="4">
    <location>
        <begin position="741"/>
        <end position="813"/>
    </location>
</feature>
<dbReference type="SUPFAM" id="SSF47473">
    <property type="entry name" value="EF-hand"/>
    <property type="match status" value="3"/>
</dbReference>
<evidence type="ECO:0000259" key="5">
    <source>
        <dbReference type="PROSITE" id="PS50031"/>
    </source>
</evidence>
<feature type="compositionally biased region" description="Polar residues" evidence="4">
    <location>
        <begin position="775"/>
        <end position="790"/>
    </location>
</feature>
<dbReference type="InterPro" id="IPR015943">
    <property type="entry name" value="WD40/YVTN_repeat-like_dom_sf"/>
</dbReference>
<dbReference type="Gene3D" id="1.20.58.160">
    <property type="match status" value="1"/>
</dbReference>
<feature type="compositionally biased region" description="Low complexity" evidence="4">
    <location>
        <begin position="711"/>
        <end position="723"/>
    </location>
</feature>
<feature type="compositionally biased region" description="Low complexity" evidence="4">
    <location>
        <begin position="971"/>
        <end position="994"/>
    </location>
</feature>
<feature type="repeat" description="WD" evidence="3">
    <location>
        <begin position="1431"/>
        <end position="1472"/>
    </location>
</feature>
<feature type="compositionally biased region" description="Acidic residues" evidence="4">
    <location>
        <begin position="1397"/>
        <end position="1413"/>
    </location>
</feature>
<dbReference type="PROSITE" id="PS50294">
    <property type="entry name" value="WD_REPEATS_REGION"/>
    <property type="match status" value="2"/>
</dbReference>
<feature type="region of interest" description="Disordered" evidence="4">
    <location>
        <begin position="567"/>
        <end position="594"/>
    </location>
</feature>
<dbReference type="InterPro" id="IPR004152">
    <property type="entry name" value="GAT_dom"/>
</dbReference>
<dbReference type="PROSITE" id="PS50222">
    <property type="entry name" value="EF_HAND_2"/>
    <property type="match status" value="1"/>
</dbReference>
<dbReference type="PANTHER" id="PTHR15653">
    <property type="entry name" value="STRIATIN"/>
    <property type="match status" value="1"/>
</dbReference>
<comment type="caution">
    <text evidence="7">The sequence shown here is derived from an EMBL/GenBank/DDBJ whole genome shotgun (WGS) entry which is preliminary data.</text>
</comment>
<feature type="domain" description="EH" evidence="5">
    <location>
        <begin position="459"/>
        <end position="500"/>
    </location>
</feature>
<dbReference type="Proteomes" id="UP000298390">
    <property type="component" value="Unassembled WGS sequence"/>
</dbReference>
<feature type="region of interest" description="Disordered" evidence="4">
    <location>
        <begin position="698"/>
        <end position="729"/>
    </location>
</feature>
<feature type="region of interest" description="Disordered" evidence="4">
    <location>
        <begin position="167"/>
        <end position="203"/>
    </location>
</feature>
<keyword evidence="3" id="KW-0853">WD repeat</keyword>
<proteinExistence type="predicted"/>
<dbReference type="CDD" id="cd21383">
    <property type="entry name" value="GAT_GGA_Tom1-like"/>
    <property type="match status" value="1"/>
</dbReference>
<dbReference type="Gene3D" id="2.130.10.10">
    <property type="entry name" value="YVTN repeat-like/Quinoprotein amine dehydrogenase"/>
    <property type="match status" value="2"/>
</dbReference>
<name>A0A4Y9Z4V3_9APHY</name>
<dbReference type="InterPro" id="IPR002048">
    <property type="entry name" value="EF_hand_dom"/>
</dbReference>
<feature type="domain" description="EF-hand" evidence="6">
    <location>
        <begin position="852"/>
        <end position="887"/>
    </location>
</feature>
<evidence type="ECO:0000256" key="3">
    <source>
        <dbReference type="PROSITE-ProRule" id="PRU00221"/>
    </source>
</evidence>
<dbReference type="GO" id="GO:0043130">
    <property type="term" value="F:ubiquitin binding"/>
    <property type="evidence" value="ECO:0007669"/>
    <property type="project" value="InterPro"/>
</dbReference>
<dbReference type="SMART" id="SM00320">
    <property type="entry name" value="WD40"/>
    <property type="match status" value="4"/>
</dbReference>
<reference evidence="7 8" key="1">
    <citation type="submission" date="2019-01" db="EMBL/GenBank/DDBJ databases">
        <title>Genome sequencing of the rare red list fungi Fomitopsis rosea.</title>
        <authorList>
            <person name="Buettner E."/>
            <person name="Kellner H."/>
        </authorList>
    </citation>
    <scope>NUCLEOTIDE SEQUENCE [LARGE SCALE GENOMIC DNA]</scope>
    <source>
        <strain evidence="7 8">DSM 105464</strain>
    </source>
</reference>
<dbReference type="EMBL" id="SEKV01000021">
    <property type="protein sequence ID" value="TFY68873.1"/>
    <property type="molecule type" value="Genomic_DNA"/>
</dbReference>
<protein>
    <recommendedName>
        <fullName evidence="9">WD40 repeat protein</fullName>
    </recommendedName>
</protein>
<evidence type="ECO:0008006" key="9">
    <source>
        <dbReference type="Google" id="ProtNLM"/>
    </source>
</evidence>
<keyword evidence="2" id="KW-0175">Coiled coil</keyword>
<feature type="region of interest" description="Disordered" evidence="4">
    <location>
        <begin position="893"/>
        <end position="1033"/>
    </location>
</feature>
<dbReference type="InterPro" id="IPR001680">
    <property type="entry name" value="WD40_rpt"/>
</dbReference>
<feature type="domain" description="EH" evidence="5">
    <location>
        <begin position="819"/>
        <end position="908"/>
    </location>
</feature>
<dbReference type="InterPro" id="IPR038425">
    <property type="entry name" value="GAT_sf"/>
</dbReference>
<organism evidence="7 8">
    <name type="scientific">Rhodofomes roseus</name>
    <dbReference type="NCBI Taxonomy" id="34475"/>
    <lineage>
        <taxon>Eukaryota</taxon>
        <taxon>Fungi</taxon>
        <taxon>Dikarya</taxon>
        <taxon>Basidiomycota</taxon>
        <taxon>Agaricomycotina</taxon>
        <taxon>Agaricomycetes</taxon>
        <taxon>Polyporales</taxon>
        <taxon>Rhodofomes</taxon>
    </lineage>
</organism>
<feature type="compositionally biased region" description="Basic and acidic residues" evidence="4">
    <location>
        <begin position="1129"/>
        <end position="1142"/>
    </location>
</feature>
<gene>
    <name evidence="7" type="ORF">EVJ58_g752</name>
</gene>
<feature type="compositionally biased region" description="Polar residues" evidence="4">
    <location>
        <begin position="797"/>
        <end position="813"/>
    </location>
</feature>
<feature type="compositionally biased region" description="Pro residues" evidence="4">
    <location>
        <begin position="753"/>
        <end position="762"/>
    </location>
</feature>
<evidence type="ECO:0000256" key="4">
    <source>
        <dbReference type="SAM" id="MobiDB-lite"/>
    </source>
</evidence>
<dbReference type="InterPro" id="IPR036322">
    <property type="entry name" value="WD40_repeat_dom_sf"/>
</dbReference>
<feature type="compositionally biased region" description="Low complexity" evidence="4">
    <location>
        <begin position="1298"/>
        <end position="1330"/>
    </location>
</feature>
<dbReference type="SMART" id="SM00054">
    <property type="entry name" value="EFh"/>
    <property type="match status" value="2"/>
</dbReference>
<dbReference type="GO" id="GO:0035091">
    <property type="term" value="F:phosphatidylinositol binding"/>
    <property type="evidence" value="ECO:0007669"/>
    <property type="project" value="InterPro"/>
</dbReference>
<feature type="region of interest" description="Disordered" evidence="4">
    <location>
        <begin position="1369"/>
        <end position="1421"/>
    </location>
</feature>
<dbReference type="STRING" id="34475.A0A4Y9Z4V3"/>
<dbReference type="Gene3D" id="1.20.5.300">
    <property type="match status" value="1"/>
</dbReference>
<dbReference type="InterPro" id="IPR018247">
    <property type="entry name" value="EF_Hand_1_Ca_BS"/>
</dbReference>
<evidence type="ECO:0000259" key="6">
    <source>
        <dbReference type="PROSITE" id="PS50222"/>
    </source>
</evidence>
<feature type="compositionally biased region" description="Polar residues" evidence="4">
    <location>
        <begin position="918"/>
        <end position="936"/>
    </location>
</feature>
<dbReference type="PROSITE" id="PS50031">
    <property type="entry name" value="EH"/>
    <property type="match status" value="2"/>
</dbReference>
<dbReference type="Pfam" id="PF03127">
    <property type="entry name" value="GAT"/>
    <property type="match status" value="1"/>
</dbReference>
<dbReference type="SMART" id="SM00027">
    <property type="entry name" value="EH"/>
    <property type="match status" value="3"/>
</dbReference>
<dbReference type="PROSITE" id="PS00018">
    <property type="entry name" value="EF_HAND_1"/>
    <property type="match status" value="1"/>
</dbReference>
<dbReference type="InterPro" id="IPR011992">
    <property type="entry name" value="EF-hand-dom_pair"/>
</dbReference>
<feature type="compositionally biased region" description="Polar residues" evidence="4">
    <location>
        <begin position="578"/>
        <end position="589"/>
    </location>
</feature>
<dbReference type="InterPro" id="IPR013258">
    <property type="entry name" value="Striatin_N"/>
</dbReference>
<evidence type="ECO:0000256" key="2">
    <source>
        <dbReference type="ARBA" id="ARBA00023054"/>
    </source>
</evidence>
<feature type="compositionally biased region" description="Polar residues" evidence="4">
    <location>
        <begin position="183"/>
        <end position="198"/>
    </location>
</feature>
<dbReference type="SUPFAM" id="SSF50978">
    <property type="entry name" value="WD40 repeat-like"/>
    <property type="match status" value="1"/>
</dbReference>
<feature type="compositionally biased region" description="Basic and acidic residues" evidence="4">
    <location>
        <begin position="1195"/>
        <end position="1204"/>
    </location>
</feature>
<dbReference type="PROSITE" id="PS50082">
    <property type="entry name" value="WD_REPEATS_2"/>
    <property type="match status" value="2"/>
</dbReference>
<feature type="compositionally biased region" description="Low complexity" evidence="4">
    <location>
        <begin position="741"/>
        <end position="752"/>
    </location>
</feature>
<dbReference type="PANTHER" id="PTHR15653:SF0">
    <property type="entry name" value="CONNECTOR OF KINASE TO AP-1, ISOFORM E"/>
    <property type="match status" value="1"/>
</dbReference>
<dbReference type="SUPFAM" id="SSF89009">
    <property type="entry name" value="GAT-like domain"/>
    <property type="match status" value="1"/>
</dbReference>
<sequence>MHLGPEVVDDFDQRMMAYNGLAPYYGGNDPSRSTRQRRAPTPQPEITPPAMSKALNEALALAKNAQGSADLLHEALVNAEGPQELLRGIIPEFQNGCRASLNVIDEQISWLSNVIRSRDSSPVLATALKKLEAVQTELLDVLRLYDGLERAGSDRVAQERVKNNYTIRRLTSGTGRANGTGSGQASSSNGPAQAPSPSNDERVRRVSSIAKTARGHADLLRDTVVFSSTEDLGGPLIEEFRKNCVDSQKDIFEHLQWVDSEAAKSRRRASSSSTTREEALFNDLIATDQALTDALKMCDNMRREGDPGGDPEAGFAAARAGKGNAELLLDALRHARREDLTGELIQEFRDSCRASQRDIIAQIPLASAAAEQSRNRASGSASTREENMLEELLGANEALLKAMELYEAIESGKESAWNEQLGGRDQDLFSKQLPATPMEVASAIEQQGLEGLSPLTTQDKAKFAKIFYAQNPSNGLLTGAQAGSLLLKSKLPQETLSRIWYVRHAPLAPYNVRQATHRDLSDVSCRGMLDLGDFTIAMYLVRGCMSGSLPSLPSSLPAALYEQAGNKPLPKLPGRGQIPNTSRLNTPGPSATPVPAASNATTGYFDVQSSTRPHAERIFETLDPERTGHAQGYTVTSFLLKVGLTMEVSSQIMYVVSTAGAVMGAENGRRDLVDTGKKGYLTQQEFAQVMQLVERKKAGQDLPAAAPPPSSAQSVPAKPSAASTLTLPSLQTRPVSSLIDLDSSLDPTQVPLPRTPITPRLPSPGVSLSPPHRSQAPSTQPVQSQVTGSAFTIAPSPRTSPSRGHQRSVSQQWDVNPVAKARFDTFFDNLDPWRKGYIEGDVAVPFFSKSKLPDGVMAEIWELADTNHDGRLTRDEFAVAMYLIREKLKGRELPHTLPPSLVPPSLRQAPPLPPRAQATGTQPQPILAQSTGTSSIAPPAFSERAETPPPSYEEVVGSGFSMINATARPNPSLGHPTHPLLLPPTIQLPMIGPLGPLPPNRPPQNQQQQPQPPPQQQGPQQSEIPVPPQSGQDFTLSNVLHFLQTEWRRYERDRNEWEIERAEMRVRRNILRALLEGERRSFDNVKLDLMRRIKMLEYALRVERSKQLAQPASQAVPLTKLATLQAQLGEKKDDAYSHKEESSGSSPRNSPLPPDRMSTGSVNGAVTNASSRGQTWMGMPNGAAGTIGHMGKPPPGRDPKSRARSRDYLKQCLQEISYLTSPQAVNPLPNRPLLNNTTLPLQLPNAPYDQMPYNGRPRKLMPEVGKDYSVMNGMNMATGPSSAPAIPQGNPLERNNMGSGLLGAAQNLQANSAQQQQSQLGQPSQPSQLSNEASDNRDKDGDDEQALGTAIFRPDADFREKLRLSQEAAERARLEQSGQHSMPISGAASWERRARDEDDEGKDEEPEVEEDESSVIGEGEETKAWKAKRTLRNHLDAVRAIAFHPSELCLATGGDDMTVKIWRVDVAGLASSASRPTTEIEPQLTLRGHSAAITRLVHAPSKQLLYSASLDSSIRIWALPPSSHTTTLISCGAEGAVKVWDVSGPSGGGSLKLSWSFDGLDAGEPQNEGDAPGATAVEAIKTDLKKVAVAYQNAVIKIFDIENGKELVRLQTEPAEDGISSQANNIVSHPTMPLLITGHEDKHIRIFDILTGALFQLPHCASMQITDEIPSHREKAREGVLDTEFHPTLPIMASAGADGVIKLYAS</sequence>
<feature type="repeat" description="WD" evidence="3">
    <location>
        <begin position="1486"/>
        <end position="1527"/>
    </location>
</feature>
<feature type="compositionally biased region" description="Polar residues" evidence="4">
    <location>
        <begin position="1158"/>
        <end position="1174"/>
    </location>
</feature>
<evidence type="ECO:0000313" key="7">
    <source>
        <dbReference type="EMBL" id="TFY68873.1"/>
    </source>
</evidence>
<keyword evidence="1" id="KW-0106">Calcium</keyword>
<feature type="region of interest" description="Disordered" evidence="4">
    <location>
        <begin position="1271"/>
        <end position="1344"/>
    </location>
</feature>
<evidence type="ECO:0000313" key="8">
    <source>
        <dbReference type="Proteomes" id="UP000298390"/>
    </source>
</evidence>
<evidence type="ECO:0000256" key="1">
    <source>
        <dbReference type="ARBA" id="ARBA00022837"/>
    </source>
</evidence>
<feature type="region of interest" description="Disordered" evidence="4">
    <location>
        <begin position="22"/>
        <end position="47"/>
    </location>
</feature>
<dbReference type="Pfam" id="PF00400">
    <property type="entry name" value="WD40"/>
    <property type="match status" value="2"/>
</dbReference>
<dbReference type="GO" id="GO:0005509">
    <property type="term" value="F:calcium ion binding"/>
    <property type="evidence" value="ECO:0007669"/>
    <property type="project" value="InterPro"/>
</dbReference>
<dbReference type="Pfam" id="PF08232">
    <property type="entry name" value="Striatin"/>
    <property type="match status" value="1"/>
</dbReference>
<accession>A0A4Y9Z4V3</accession>
<dbReference type="InterPro" id="IPR000261">
    <property type="entry name" value="EH_dom"/>
</dbReference>
<dbReference type="Pfam" id="PF12763">
    <property type="entry name" value="EH"/>
    <property type="match status" value="3"/>
</dbReference>
<dbReference type="CDD" id="cd00052">
    <property type="entry name" value="EH"/>
    <property type="match status" value="2"/>
</dbReference>